<reference evidence="1 2" key="1">
    <citation type="submission" date="2022-01" db="EMBL/GenBank/DDBJ databases">
        <title>Mariniradius saccharolyticus sp. nov., isolated from sediment of a river.</title>
        <authorList>
            <person name="Liu H."/>
        </authorList>
    </citation>
    <scope>NUCLEOTIDE SEQUENCE [LARGE SCALE GENOMIC DNA]</scope>
    <source>
        <strain evidence="1 2">RY-2</strain>
    </source>
</reference>
<sequence length="178" mass="20797">MFENLKTCLWQNLGAAVDMLGNAIAACPKEMWEKDMKFFYLSYHTVIFLDYYLSIPVSEFSPQLPYFLENQEKLPEQAVDDVLPLRHFDQGEMLAYIAQIKGKCRDQILNFPEERFSQPWIKASELELHVGCPQTVATYSVLEILFYNLRHVQHHVGQLNLILRRQTNQAPDWVAMVD</sequence>
<dbReference type="Proteomes" id="UP001201449">
    <property type="component" value="Unassembled WGS sequence"/>
</dbReference>
<name>A0ABS9BR49_9BACT</name>
<proteinExistence type="predicted"/>
<dbReference type="RefSeq" id="WP_234860381.1">
    <property type="nucleotide sequence ID" value="NZ_JAKEVZ010000002.1"/>
</dbReference>
<keyword evidence="2" id="KW-1185">Reference proteome</keyword>
<dbReference type="InterPro" id="IPR034660">
    <property type="entry name" value="DinB/YfiT-like"/>
</dbReference>
<dbReference type="EMBL" id="JAKEVZ010000002">
    <property type="protein sequence ID" value="MCF1750269.1"/>
    <property type="molecule type" value="Genomic_DNA"/>
</dbReference>
<organism evidence="1 2">
    <name type="scientific">Mariniradius sediminis</name>
    <dbReference type="NCBI Taxonomy" id="2909237"/>
    <lineage>
        <taxon>Bacteria</taxon>
        <taxon>Pseudomonadati</taxon>
        <taxon>Bacteroidota</taxon>
        <taxon>Cytophagia</taxon>
        <taxon>Cytophagales</taxon>
        <taxon>Cyclobacteriaceae</taxon>
        <taxon>Mariniradius</taxon>
    </lineage>
</organism>
<protein>
    <submittedName>
        <fullName evidence="1">DinB family protein</fullName>
    </submittedName>
</protein>
<accession>A0ABS9BR49</accession>
<comment type="caution">
    <text evidence="1">The sequence shown here is derived from an EMBL/GenBank/DDBJ whole genome shotgun (WGS) entry which is preliminary data.</text>
</comment>
<evidence type="ECO:0000313" key="2">
    <source>
        <dbReference type="Proteomes" id="UP001201449"/>
    </source>
</evidence>
<gene>
    <name evidence="1" type="ORF">L0U89_04230</name>
</gene>
<dbReference type="SUPFAM" id="SSF109854">
    <property type="entry name" value="DinB/YfiT-like putative metalloenzymes"/>
    <property type="match status" value="1"/>
</dbReference>
<evidence type="ECO:0000313" key="1">
    <source>
        <dbReference type="EMBL" id="MCF1750269.1"/>
    </source>
</evidence>